<evidence type="ECO:0000313" key="1">
    <source>
        <dbReference type="Proteomes" id="UP000887565"/>
    </source>
</evidence>
<accession>A0A915HRX5</accession>
<dbReference type="AlphaFoldDB" id="A0A915HRX5"/>
<dbReference type="Proteomes" id="UP000887565">
    <property type="component" value="Unplaced"/>
</dbReference>
<proteinExistence type="predicted"/>
<name>A0A915HRX5_ROMCU</name>
<reference evidence="2" key="1">
    <citation type="submission" date="2022-11" db="UniProtKB">
        <authorList>
            <consortium name="WormBaseParasite"/>
        </authorList>
    </citation>
    <scope>IDENTIFICATION</scope>
</reference>
<keyword evidence="1" id="KW-1185">Reference proteome</keyword>
<sequence>MNSTTVAAFDALIACDFAINDAKNFAAKCILLRKALKSKFLTIYSNPNNASTMVPGVERPPTKAITLRGLMSKNAYILATSAVTKEIQVII</sequence>
<organism evidence="1 2">
    <name type="scientific">Romanomermis culicivorax</name>
    <name type="common">Nematode worm</name>
    <dbReference type="NCBI Taxonomy" id="13658"/>
    <lineage>
        <taxon>Eukaryota</taxon>
        <taxon>Metazoa</taxon>
        <taxon>Ecdysozoa</taxon>
        <taxon>Nematoda</taxon>
        <taxon>Enoplea</taxon>
        <taxon>Dorylaimia</taxon>
        <taxon>Mermithida</taxon>
        <taxon>Mermithoidea</taxon>
        <taxon>Mermithidae</taxon>
        <taxon>Romanomermis</taxon>
    </lineage>
</organism>
<protein>
    <submittedName>
        <fullName evidence="2">Uncharacterized protein</fullName>
    </submittedName>
</protein>
<dbReference type="WBParaSite" id="nRc.2.0.1.t04180-RA">
    <property type="protein sequence ID" value="nRc.2.0.1.t04180-RA"/>
    <property type="gene ID" value="nRc.2.0.1.g04180"/>
</dbReference>
<evidence type="ECO:0000313" key="2">
    <source>
        <dbReference type="WBParaSite" id="nRc.2.0.1.t04180-RA"/>
    </source>
</evidence>